<dbReference type="Proteomes" id="UP000007350">
    <property type="component" value="Unassembled WGS sequence"/>
</dbReference>
<keyword evidence="2" id="KW-1185">Reference proteome</keyword>
<gene>
    <name evidence="1" type="ORF">MOQ_005016</name>
</gene>
<evidence type="ECO:0000313" key="1">
    <source>
        <dbReference type="EMBL" id="EKF31151.1"/>
    </source>
</evidence>
<reference evidence="1 2" key="1">
    <citation type="journal article" date="2012" name="BMC Genomics">
        <title>Comparative genomic analysis of human infective Trypanosoma cruzi lineages with the bat-restricted subspecies T. cruzi marinkellei.</title>
        <authorList>
            <person name="Franzen O."/>
            <person name="Talavera-Lopez C."/>
            <person name="Ochaya S."/>
            <person name="Butler C.E."/>
            <person name="Messenger L.A."/>
            <person name="Lewis M.D."/>
            <person name="Llewellyn M.S."/>
            <person name="Marinkelle C.J."/>
            <person name="Tyler K.M."/>
            <person name="Miles M.A."/>
            <person name="Andersson B."/>
        </authorList>
    </citation>
    <scope>NUCLEOTIDE SEQUENCE [LARGE SCALE GENOMIC DNA]</scope>
    <source>
        <strain evidence="1 2">B7</strain>
    </source>
</reference>
<evidence type="ECO:0000313" key="2">
    <source>
        <dbReference type="Proteomes" id="UP000007350"/>
    </source>
</evidence>
<accession>K2N8R4</accession>
<dbReference type="AlphaFoldDB" id="K2N8R4"/>
<organism evidence="1 2">
    <name type="scientific">Trypanosoma cruzi marinkellei</name>
    <dbReference type="NCBI Taxonomy" id="85056"/>
    <lineage>
        <taxon>Eukaryota</taxon>
        <taxon>Discoba</taxon>
        <taxon>Euglenozoa</taxon>
        <taxon>Kinetoplastea</taxon>
        <taxon>Metakinetoplastina</taxon>
        <taxon>Trypanosomatida</taxon>
        <taxon>Trypanosomatidae</taxon>
        <taxon>Trypanosoma</taxon>
        <taxon>Schizotrypanum</taxon>
    </lineage>
</organism>
<sequence>MRFFIFLRHVAIKHTTSLNLESPFQRLLAGLFLLTPGPVRLFFLREDLVKLTSNDVRLLRTDRNVFKKNEPRQILLDRFDVGNKSPLGDVLLGCRLLALLLPLLGQATHLFRDFCFHFLNLMDPLPPLATPLPHDGLSPLRLLKLNHLKLLLLRLNGALPYAEFLLQLLHPPPQPLRGTLLVMFLPSDLHQRLLVVPNASFAVGLQSTVPPLFHLQSPLKFNVVPLLSSSFLVIFSASCLVRSRTTLGCRSSASSRLV</sequence>
<name>K2N8R4_TRYCR</name>
<comment type="caution">
    <text evidence="1">The sequence shown here is derived from an EMBL/GenBank/DDBJ whole genome shotgun (WGS) entry which is preliminary data.</text>
</comment>
<dbReference type="EMBL" id="AHKC01010984">
    <property type="protein sequence ID" value="EKF31151.1"/>
    <property type="molecule type" value="Genomic_DNA"/>
</dbReference>
<protein>
    <submittedName>
        <fullName evidence="1">Uncharacterized protein</fullName>
    </submittedName>
</protein>
<proteinExistence type="predicted"/>